<organism evidence="2 3">
    <name type="scientific">Vescimonas fastidiosa</name>
    <dbReference type="NCBI Taxonomy" id="2714353"/>
    <lineage>
        <taxon>Bacteria</taxon>
        <taxon>Bacillati</taxon>
        <taxon>Bacillota</taxon>
        <taxon>Clostridia</taxon>
        <taxon>Eubacteriales</taxon>
        <taxon>Oscillospiraceae</taxon>
        <taxon>Vescimonas</taxon>
    </lineage>
</organism>
<gene>
    <name evidence="2" type="ORF">MM35RIKEN_11710</name>
</gene>
<evidence type="ECO:0000256" key="1">
    <source>
        <dbReference type="SAM" id="Phobius"/>
    </source>
</evidence>
<dbReference type="InterPro" id="IPR012507">
    <property type="entry name" value="YibE_F"/>
</dbReference>
<feature type="transmembrane region" description="Helical" evidence="1">
    <location>
        <begin position="168"/>
        <end position="187"/>
    </location>
</feature>
<dbReference type="PANTHER" id="PTHR41771">
    <property type="entry name" value="MEMBRANE PROTEIN-RELATED"/>
    <property type="match status" value="1"/>
</dbReference>
<feature type="transmembrane region" description="Helical" evidence="1">
    <location>
        <begin position="221"/>
        <end position="245"/>
    </location>
</feature>
<keyword evidence="3" id="KW-1185">Reference proteome</keyword>
<feature type="transmembrane region" description="Helical" evidence="1">
    <location>
        <begin position="193"/>
        <end position="214"/>
    </location>
</feature>
<keyword evidence="1" id="KW-0472">Membrane</keyword>
<dbReference type="KEGG" id="vfa:MM35RIKEN_11710"/>
<feature type="transmembrane region" description="Helical" evidence="1">
    <location>
        <begin position="364"/>
        <end position="389"/>
    </location>
</feature>
<feature type="transmembrane region" description="Helical" evidence="1">
    <location>
        <begin position="322"/>
        <end position="344"/>
    </location>
</feature>
<dbReference type="PANTHER" id="PTHR41771:SF1">
    <property type="entry name" value="MEMBRANE PROTEIN"/>
    <property type="match status" value="1"/>
</dbReference>
<reference evidence="2" key="1">
    <citation type="submission" date="2020-09" db="EMBL/GenBank/DDBJ databases">
        <title>New species isolated from human feces.</title>
        <authorList>
            <person name="Kitahara M."/>
            <person name="Shigeno Y."/>
            <person name="Shime M."/>
            <person name="Matsumoto Y."/>
            <person name="Nakamura S."/>
            <person name="Motooka D."/>
            <person name="Fukuoka S."/>
            <person name="Nishikawa H."/>
            <person name="Benno Y."/>
        </authorList>
    </citation>
    <scope>NUCLEOTIDE SEQUENCE</scope>
    <source>
        <strain evidence="2">MM35</strain>
    </source>
</reference>
<dbReference type="RefSeq" id="WP_212820107.1">
    <property type="nucleotide sequence ID" value="NZ_AP023415.1"/>
</dbReference>
<keyword evidence="1" id="KW-0812">Transmembrane</keyword>
<name>A0A810PQL3_9FIRM</name>
<dbReference type="AlphaFoldDB" id="A0A810PQL3"/>
<evidence type="ECO:0000313" key="2">
    <source>
        <dbReference type="EMBL" id="BCK78979.1"/>
    </source>
</evidence>
<dbReference type="EMBL" id="AP023415">
    <property type="protein sequence ID" value="BCK78979.1"/>
    <property type="molecule type" value="Genomic_DNA"/>
</dbReference>
<evidence type="ECO:0008006" key="4">
    <source>
        <dbReference type="Google" id="ProtNLM"/>
    </source>
</evidence>
<dbReference type="Pfam" id="PF07907">
    <property type="entry name" value="YibE_F"/>
    <property type="match status" value="1"/>
</dbReference>
<sequence length="406" mass="42550">MKKVKGKSTRPEARDWWRKNRLSCLILAAAVVLFFAVRAAAVSREPSQSRGEDYAEYERGVITDVLADNTETDEVSDGGYRGEQLLLATVRTGQYKGETMQVSNFVGPLYGQPLQVGQSAVLLISTYADGTHTATVYEYNRAVGLAVIVGLFLLVTVAVGGKVGAKSLIALAVTLACLFYVLIPLLMKGAPTLVTVFLVCAYITVVTMVILGGVCRKTVCAALGTIAGTALALLFGLLAQGILHIDGLRLTDVEPLLQLRQTGTPLGLRGLLVAGVVISALGAVMDVAMSISSALTEVHAVAPGRSGRDLFRSGMNIGRDMVGTMTNTLILAFLGSGFSFILYLCSLGLNLRQLISSPYVATEVISGVASSVGVILAVPLTAAITAAIVTREKAVPSAAEKAAEGK</sequence>
<proteinExistence type="predicted"/>
<protein>
    <recommendedName>
        <fullName evidence="4">YibE/F family protein</fullName>
    </recommendedName>
</protein>
<accession>A0A810PQL3</accession>
<feature type="transmembrane region" description="Helical" evidence="1">
    <location>
        <begin position="265"/>
        <end position="285"/>
    </location>
</feature>
<evidence type="ECO:0000313" key="3">
    <source>
        <dbReference type="Proteomes" id="UP000681343"/>
    </source>
</evidence>
<feature type="transmembrane region" description="Helical" evidence="1">
    <location>
        <begin position="142"/>
        <end position="161"/>
    </location>
</feature>
<dbReference type="Proteomes" id="UP000681343">
    <property type="component" value="Chromosome"/>
</dbReference>
<keyword evidence="1" id="KW-1133">Transmembrane helix</keyword>